<reference evidence="1 2" key="1">
    <citation type="submission" date="2015-07" db="EMBL/GenBank/DDBJ databases">
        <authorList>
            <person name="Noorani M."/>
        </authorList>
    </citation>
    <scope>NUCLEOTIDE SEQUENCE [LARGE SCALE GENOMIC DNA]</scope>
    <source>
        <strain evidence="1 2">CECT 7802</strain>
    </source>
</reference>
<evidence type="ECO:0000313" key="2">
    <source>
        <dbReference type="Proteomes" id="UP000049222"/>
    </source>
</evidence>
<dbReference type="InterPro" id="IPR038056">
    <property type="entry name" value="YjbR-like_sf"/>
</dbReference>
<dbReference type="InterPro" id="IPR058532">
    <property type="entry name" value="YjbR/MT2646/Rv2570-like"/>
</dbReference>
<gene>
    <name evidence="1" type="ORF">JDO7802_00208</name>
</gene>
<name>A0A0M6YGK0_9RHOB</name>
<organism evidence="1 2">
    <name type="scientific">Jannaschia donghaensis</name>
    <dbReference type="NCBI Taxonomy" id="420998"/>
    <lineage>
        <taxon>Bacteria</taxon>
        <taxon>Pseudomonadati</taxon>
        <taxon>Pseudomonadota</taxon>
        <taxon>Alphaproteobacteria</taxon>
        <taxon>Rhodobacterales</taxon>
        <taxon>Roseobacteraceae</taxon>
        <taxon>Jannaschia</taxon>
    </lineage>
</organism>
<evidence type="ECO:0008006" key="3">
    <source>
        <dbReference type="Google" id="ProtNLM"/>
    </source>
</evidence>
<dbReference type="SUPFAM" id="SSF142906">
    <property type="entry name" value="YjbR-like"/>
    <property type="match status" value="1"/>
</dbReference>
<dbReference type="EMBL" id="CXSU01000005">
    <property type="protein sequence ID" value="CTQ48206.1"/>
    <property type="molecule type" value="Genomic_DNA"/>
</dbReference>
<dbReference type="OrthoDB" id="9804614at2"/>
<proteinExistence type="predicted"/>
<dbReference type="Pfam" id="PF04237">
    <property type="entry name" value="YjbR"/>
    <property type="match status" value="1"/>
</dbReference>
<dbReference type="Proteomes" id="UP000049222">
    <property type="component" value="Unassembled WGS sequence"/>
</dbReference>
<sequence>MTRADVDTLCAALPGATPTGPGELDSWKLAGRMFACMAGRDSCGAEDGVSVKCPDVETAAMLIDAGAANKAKYFHRSWVRLPYATTDVAEAAHRIRVSYDTIRASLPKATREAI</sequence>
<keyword evidence="2" id="KW-1185">Reference proteome</keyword>
<dbReference type="RefSeq" id="WP_055081837.1">
    <property type="nucleotide sequence ID" value="NZ_CXSU01000005.1"/>
</dbReference>
<dbReference type="AlphaFoldDB" id="A0A0M6YGK0"/>
<dbReference type="Gene3D" id="3.90.1150.30">
    <property type="match status" value="1"/>
</dbReference>
<protein>
    <recommendedName>
        <fullName evidence="3">MmcQ/YjbR family DNA-binding protein</fullName>
    </recommendedName>
</protein>
<dbReference type="STRING" id="420998.JDO7802_00208"/>
<evidence type="ECO:0000313" key="1">
    <source>
        <dbReference type="EMBL" id="CTQ48206.1"/>
    </source>
</evidence>
<accession>A0A0M6YGK0</accession>